<dbReference type="AlphaFoldDB" id="A0A345T264"/>
<feature type="region of interest" description="Disordered" evidence="1">
    <location>
        <begin position="1"/>
        <end position="200"/>
    </location>
</feature>
<feature type="compositionally biased region" description="Low complexity" evidence="1">
    <location>
        <begin position="184"/>
        <end position="195"/>
    </location>
</feature>
<dbReference type="InterPro" id="IPR002372">
    <property type="entry name" value="PQQ_rpt_dom"/>
</dbReference>
<feature type="compositionally biased region" description="Pro residues" evidence="1">
    <location>
        <begin position="174"/>
        <end position="183"/>
    </location>
</feature>
<gene>
    <name evidence="3" type="ORF">C7M71_024365</name>
</gene>
<dbReference type="OrthoDB" id="3863385at2"/>
<sequence length="649" mass="66968">MAQEPSGSGGQQPSEYDYGQQWPPGQVPPAESGIPGGYEAYGSGQDAWGNQAQAQQQTYYGGYEQQQPSYGQDQYGQQQTGQQQYGQQSYDQQHYGQQQYGQDQYGQSYDTTGYGYADPYGGAAQGYQDYTAQQPYQDYQQPGAPTTPVDEAATQQWQAPDYGTPDRLAADGFPDPPSHPAPVPAATAPAAPTGDAPRRSLADRARSVLTGGSNGPDRRTLLIRTGIGSAALVVLISAGVYVAGGDGTGDTVAGDDSGASAGFSVDHTKTWAAQPAAAGADDSLLGSWLLAKAVVRGDGTGVHAYDLATGKQVWSLQPPKPGAVPCGMSHTVGGGGIGAVLYTPKAGGKNCTLLSAVDTATGAQQWTKTLSDAKGVYGAQVMVNDTRVVAVGDSKAVGYEAATGKQKWDNVGRGKFCTLSGTGSGNTVLLHSSCADTSPKEQVVALDAASGRLIWWRGLGTPKTVSVLSAEPAVVLTTAGSEADDRIHYWDEKGNSGADVPVTRPDGRLDVGRGSLDANPGVFFRGTTLTTALVPANGTTPANGSLTAVDLKTGRQLWKTTAQEKGKVQPVGIDGDALVVATEERTDQPAHLSRLTLADGRESAGGGFPKGTGSLLGAGRLLTADGLVVAVPTFTSTYGTSATAYQAAK</sequence>
<proteinExistence type="predicted"/>
<dbReference type="InterPro" id="IPR015943">
    <property type="entry name" value="WD40/YVTN_repeat-like_dom_sf"/>
</dbReference>
<feature type="compositionally biased region" description="Low complexity" evidence="1">
    <location>
        <begin position="44"/>
        <end position="128"/>
    </location>
</feature>
<dbReference type="Proteomes" id="UP000249340">
    <property type="component" value="Chromosome"/>
</dbReference>
<dbReference type="Pfam" id="PF13360">
    <property type="entry name" value="PQQ_2"/>
    <property type="match status" value="1"/>
</dbReference>
<dbReference type="InterPro" id="IPR011047">
    <property type="entry name" value="Quinoprotein_ADH-like_sf"/>
</dbReference>
<reference evidence="4" key="1">
    <citation type="submission" date="2018-07" db="EMBL/GenBank/DDBJ databases">
        <title>Streptacidiphilus bronchialis DSM 106435 chromosome.</title>
        <authorList>
            <person name="Batra D."/>
            <person name="Gulvik C.A."/>
        </authorList>
    </citation>
    <scope>NUCLEOTIDE SEQUENCE [LARGE SCALE GENOMIC DNA]</scope>
    <source>
        <strain evidence="4">DSM 106435</strain>
    </source>
</reference>
<evidence type="ECO:0000313" key="3">
    <source>
        <dbReference type="EMBL" id="AXI80069.1"/>
    </source>
</evidence>
<dbReference type="Gene3D" id="2.40.10.480">
    <property type="match status" value="1"/>
</dbReference>
<dbReference type="Gene3D" id="2.130.10.10">
    <property type="entry name" value="YVTN repeat-like/Quinoprotein amine dehydrogenase"/>
    <property type="match status" value="1"/>
</dbReference>
<name>A0A345T264_9ACTN</name>
<accession>A0A345T264</accession>
<evidence type="ECO:0000313" key="4">
    <source>
        <dbReference type="Proteomes" id="UP000249340"/>
    </source>
</evidence>
<dbReference type="KEGG" id="stri:C7M71_024365"/>
<keyword evidence="4" id="KW-1185">Reference proteome</keyword>
<dbReference type="RefSeq" id="WP_111491540.1">
    <property type="nucleotide sequence ID" value="NZ_CP031264.1"/>
</dbReference>
<dbReference type="PANTHER" id="PTHR34512">
    <property type="entry name" value="CELL SURFACE PROTEIN"/>
    <property type="match status" value="1"/>
</dbReference>
<dbReference type="EMBL" id="CP031264">
    <property type="protein sequence ID" value="AXI80069.1"/>
    <property type="molecule type" value="Genomic_DNA"/>
</dbReference>
<feature type="domain" description="Pyrrolo-quinoline quinone repeat" evidence="2">
    <location>
        <begin position="301"/>
        <end position="468"/>
    </location>
</feature>
<dbReference type="SMART" id="SM00564">
    <property type="entry name" value="PQQ"/>
    <property type="match status" value="3"/>
</dbReference>
<evidence type="ECO:0000259" key="2">
    <source>
        <dbReference type="Pfam" id="PF13360"/>
    </source>
</evidence>
<dbReference type="SUPFAM" id="SSF50998">
    <property type="entry name" value="Quinoprotein alcohol dehydrogenase-like"/>
    <property type="match status" value="1"/>
</dbReference>
<feature type="compositionally biased region" description="Polar residues" evidence="1">
    <location>
        <begin position="130"/>
        <end position="144"/>
    </location>
</feature>
<dbReference type="PANTHER" id="PTHR34512:SF30">
    <property type="entry name" value="OUTER MEMBRANE PROTEIN ASSEMBLY FACTOR BAMB"/>
    <property type="match status" value="1"/>
</dbReference>
<evidence type="ECO:0000256" key="1">
    <source>
        <dbReference type="SAM" id="MobiDB-lite"/>
    </source>
</evidence>
<organism evidence="3 4">
    <name type="scientific">Peterkaempfera bronchialis</name>
    <dbReference type="NCBI Taxonomy" id="2126346"/>
    <lineage>
        <taxon>Bacteria</taxon>
        <taxon>Bacillati</taxon>
        <taxon>Actinomycetota</taxon>
        <taxon>Actinomycetes</taxon>
        <taxon>Kitasatosporales</taxon>
        <taxon>Streptomycetaceae</taxon>
        <taxon>Peterkaempfera</taxon>
    </lineage>
</organism>
<protein>
    <recommendedName>
        <fullName evidence="2">Pyrrolo-quinoline quinone repeat domain-containing protein</fullName>
    </recommendedName>
</protein>
<dbReference type="InterPro" id="IPR018391">
    <property type="entry name" value="PQQ_b-propeller_rpt"/>
</dbReference>